<reference evidence="2" key="1">
    <citation type="journal article" date="2020" name="Nature">
        <title>Giant virus diversity and host interactions through global metagenomics.</title>
        <authorList>
            <person name="Schulz F."/>
            <person name="Roux S."/>
            <person name="Paez-Espino D."/>
            <person name="Jungbluth S."/>
            <person name="Walsh D.A."/>
            <person name="Denef V.J."/>
            <person name="McMahon K.D."/>
            <person name="Konstantinidis K.T."/>
            <person name="Eloe-Fadrosh E.A."/>
            <person name="Kyrpides N.C."/>
            <person name="Woyke T."/>
        </authorList>
    </citation>
    <scope>NUCLEOTIDE SEQUENCE</scope>
    <source>
        <strain evidence="2">GVMAG-M-3300023174-111</strain>
    </source>
</reference>
<keyword evidence="1" id="KW-1133">Transmembrane helix</keyword>
<evidence type="ECO:0000313" key="2">
    <source>
        <dbReference type="EMBL" id="QHT11246.1"/>
    </source>
</evidence>
<protein>
    <submittedName>
        <fullName evidence="2">Uncharacterized protein</fullName>
    </submittedName>
</protein>
<proteinExistence type="predicted"/>
<sequence length="108" mass="13024">MNLLKKIQDQIDDILEYAGHYYFYSIFLMHIIYVFVFIGIISMNSLFLKTFNILIQTFVCVFLMFRFHPFRSHKLREYDAKIIFSSAGFLLFNMIFVEFFSVYTPINI</sequence>
<evidence type="ECO:0000256" key="1">
    <source>
        <dbReference type="SAM" id="Phobius"/>
    </source>
</evidence>
<dbReference type="AlphaFoldDB" id="A0A6C0D2G3"/>
<name>A0A6C0D2G3_9ZZZZ</name>
<accession>A0A6C0D2G3</accession>
<feature type="transmembrane region" description="Helical" evidence="1">
    <location>
        <begin position="21"/>
        <end position="41"/>
    </location>
</feature>
<keyword evidence="1" id="KW-0472">Membrane</keyword>
<feature type="transmembrane region" description="Helical" evidence="1">
    <location>
        <begin position="53"/>
        <end position="70"/>
    </location>
</feature>
<organism evidence="2">
    <name type="scientific">viral metagenome</name>
    <dbReference type="NCBI Taxonomy" id="1070528"/>
    <lineage>
        <taxon>unclassified sequences</taxon>
        <taxon>metagenomes</taxon>
        <taxon>organismal metagenomes</taxon>
    </lineage>
</organism>
<keyword evidence="1" id="KW-0812">Transmembrane</keyword>
<dbReference type="EMBL" id="MN739533">
    <property type="protein sequence ID" value="QHT11246.1"/>
    <property type="molecule type" value="Genomic_DNA"/>
</dbReference>
<feature type="transmembrane region" description="Helical" evidence="1">
    <location>
        <begin position="82"/>
        <end position="103"/>
    </location>
</feature>